<accession>A0A2H3CYN8</accession>
<dbReference type="InParanoid" id="A0A2H3CYN8"/>
<gene>
    <name evidence="2" type="ORF">ARMGADRAFT_1085090</name>
</gene>
<feature type="region of interest" description="Disordered" evidence="1">
    <location>
        <begin position="1"/>
        <end position="70"/>
    </location>
</feature>
<organism evidence="2 3">
    <name type="scientific">Armillaria gallica</name>
    <name type="common">Bulbous honey fungus</name>
    <name type="synonym">Armillaria bulbosa</name>
    <dbReference type="NCBI Taxonomy" id="47427"/>
    <lineage>
        <taxon>Eukaryota</taxon>
        <taxon>Fungi</taxon>
        <taxon>Dikarya</taxon>
        <taxon>Basidiomycota</taxon>
        <taxon>Agaricomycotina</taxon>
        <taxon>Agaricomycetes</taxon>
        <taxon>Agaricomycetidae</taxon>
        <taxon>Agaricales</taxon>
        <taxon>Marasmiineae</taxon>
        <taxon>Physalacriaceae</taxon>
        <taxon>Armillaria</taxon>
    </lineage>
</organism>
<reference evidence="3" key="1">
    <citation type="journal article" date="2017" name="Nat. Ecol. Evol.">
        <title>Genome expansion and lineage-specific genetic innovations in the forest pathogenic fungi Armillaria.</title>
        <authorList>
            <person name="Sipos G."/>
            <person name="Prasanna A.N."/>
            <person name="Walter M.C."/>
            <person name="O'Connor E."/>
            <person name="Balint B."/>
            <person name="Krizsan K."/>
            <person name="Kiss B."/>
            <person name="Hess J."/>
            <person name="Varga T."/>
            <person name="Slot J."/>
            <person name="Riley R."/>
            <person name="Boka B."/>
            <person name="Rigling D."/>
            <person name="Barry K."/>
            <person name="Lee J."/>
            <person name="Mihaltcheva S."/>
            <person name="LaButti K."/>
            <person name="Lipzen A."/>
            <person name="Waldron R."/>
            <person name="Moloney N.M."/>
            <person name="Sperisen C."/>
            <person name="Kredics L."/>
            <person name="Vagvoelgyi C."/>
            <person name="Patrignani A."/>
            <person name="Fitzpatrick D."/>
            <person name="Nagy I."/>
            <person name="Doyle S."/>
            <person name="Anderson J.B."/>
            <person name="Grigoriev I.V."/>
            <person name="Gueldener U."/>
            <person name="Muensterkoetter M."/>
            <person name="Nagy L.G."/>
        </authorList>
    </citation>
    <scope>NUCLEOTIDE SEQUENCE [LARGE SCALE GENOMIC DNA]</scope>
    <source>
        <strain evidence="3">Ar21-2</strain>
    </source>
</reference>
<evidence type="ECO:0000256" key="1">
    <source>
        <dbReference type="SAM" id="MobiDB-lite"/>
    </source>
</evidence>
<sequence length="227" mass="24847">MSPTSKSCSTLVDSQNGPSENDSERKRGLQDDSSIGKRRKKAEAKIWPKSTTNRKSERIGRPPRDLATSSTRLPSRTLCLACWPSLFRSLTAVKPPLNSSPRLSDVNSALAHRFVTLQTRFGGADLGALSKNNEKAACLGVMHHVSKAKFRQIFETISFGFLFRDHKSVRSNFTALPLFLASSDTAVPVDPYAWLIHEDFLPAIQKSVGVSTAERASLATSKTIGVC</sequence>
<feature type="compositionally biased region" description="Polar residues" evidence="1">
    <location>
        <begin position="1"/>
        <end position="20"/>
    </location>
</feature>
<proteinExistence type="predicted"/>
<name>A0A2H3CYN8_ARMGA</name>
<dbReference type="OrthoDB" id="10625980at2759"/>
<protein>
    <submittedName>
        <fullName evidence="2">Uncharacterized protein</fullName>
    </submittedName>
</protein>
<feature type="compositionally biased region" description="Basic and acidic residues" evidence="1">
    <location>
        <begin position="54"/>
        <end position="64"/>
    </location>
</feature>
<evidence type="ECO:0000313" key="3">
    <source>
        <dbReference type="Proteomes" id="UP000217790"/>
    </source>
</evidence>
<dbReference type="AlphaFoldDB" id="A0A2H3CYN8"/>
<dbReference type="EMBL" id="KZ293675">
    <property type="protein sequence ID" value="PBK88121.1"/>
    <property type="molecule type" value="Genomic_DNA"/>
</dbReference>
<keyword evidence="3" id="KW-1185">Reference proteome</keyword>
<dbReference type="Proteomes" id="UP000217790">
    <property type="component" value="Unassembled WGS sequence"/>
</dbReference>
<evidence type="ECO:0000313" key="2">
    <source>
        <dbReference type="EMBL" id="PBK88121.1"/>
    </source>
</evidence>